<feature type="coiled-coil region" evidence="1">
    <location>
        <begin position="60"/>
        <end position="87"/>
    </location>
</feature>
<name>A0A2T0BKC2_9CLOT</name>
<protein>
    <submittedName>
        <fullName evidence="2">Uncharacterized protein</fullName>
    </submittedName>
</protein>
<evidence type="ECO:0000256" key="1">
    <source>
        <dbReference type="SAM" id="Coils"/>
    </source>
</evidence>
<evidence type="ECO:0000313" key="2">
    <source>
        <dbReference type="EMBL" id="PRR84338.1"/>
    </source>
</evidence>
<accession>A0A2T0BKC2</accession>
<sequence>MELCGEIVKHKSFGKGKIVEFENNYATVLFDESKEEKKFGYPSAFGAFLELENQSFFEEIQDDKNAIAEKEADNRRIKQELAKLEIVMKSKSDVVKRMKKTAEKTTDSNNIAFKCNYCDGGKSEENAGYKGICSDDTIKYNIKTAKHVWCRQPENMCYKYLQGEITREEIGKFYDETKSDFGKSVCCESQMLELWRAGASVTQSGEGKSKPMSLKNARANSLALLTTKLPRAKDQDRFIFAVFLIDENYEGDTEGLGNLGSNPKYRLQLSLNEAKELKFWNYYFNPKKPERIILGSGLHRYLTDTQSAQVLQKICEIKKDTPEEEFSKEFLVHFCKLKKLDINNIPMPEGGLQKIKIAAEQKAE</sequence>
<evidence type="ECO:0000313" key="3">
    <source>
        <dbReference type="Proteomes" id="UP000239471"/>
    </source>
</evidence>
<dbReference type="AlphaFoldDB" id="A0A2T0BKC2"/>
<dbReference type="RefSeq" id="WP_242980506.1">
    <property type="nucleotide sequence ID" value="NZ_PVXQ01000002.1"/>
</dbReference>
<gene>
    <name evidence="2" type="ORF">CLVI_02640</name>
</gene>
<proteinExistence type="predicted"/>
<dbReference type="Proteomes" id="UP000239471">
    <property type="component" value="Unassembled WGS sequence"/>
</dbReference>
<keyword evidence="1" id="KW-0175">Coiled coil</keyword>
<dbReference type="EMBL" id="PVXQ01000002">
    <property type="protein sequence ID" value="PRR84338.1"/>
    <property type="molecule type" value="Genomic_DNA"/>
</dbReference>
<organism evidence="2 3">
    <name type="scientific">Clostridium vincentii</name>
    <dbReference type="NCBI Taxonomy" id="52704"/>
    <lineage>
        <taxon>Bacteria</taxon>
        <taxon>Bacillati</taxon>
        <taxon>Bacillota</taxon>
        <taxon>Clostridia</taxon>
        <taxon>Eubacteriales</taxon>
        <taxon>Clostridiaceae</taxon>
        <taxon>Clostridium</taxon>
    </lineage>
</organism>
<reference evidence="2 3" key="1">
    <citation type="submission" date="2018-03" db="EMBL/GenBank/DDBJ databases">
        <title>Genome sequence of Clostridium vincentii DSM 10228.</title>
        <authorList>
            <person name="Poehlein A."/>
            <person name="Daniel R."/>
        </authorList>
    </citation>
    <scope>NUCLEOTIDE SEQUENCE [LARGE SCALE GENOMIC DNA]</scope>
    <source>
        <strain evidence="2 3">DSM 10228</strain>
    </source>
</reference>
<keyword evidence="3" id="KW-1185">Reference proteome</keyword>
<comment type="caution">
    <text evidence="2">The sequence shown here is derived from an EMBL/GenBank/DDBJ whole genome shotgun (WGS) entry which is preliminary data.</text>
</comment>